<evidence type="ECO:0000313" key="3">
    <source>
        <dbReference type="EMBL" id="KRZ08569.1"/>
    </source>
</evidence>
<dbReference type="EMBL" id="JYDV01000020">
    <property type="protein sequence ID" value="KRZ41525.1"/>
    <property type="molecule type" value="Genomic_DNA"/>
</dbReference>
<accession>A0A0V1EWM4</accession>
<protein>
    <submittedName>
        <fullName evidence="2">Uncharacterized protein</fullName>
    </submittedName>
</protein>
<dbReference type="EMBL" id="JYDR01000005">
    <property type="protein sequence ID" value="KRY78158.1"/>
    <property type="molecule type" value="Genomic_DNA"/>
</dbReference>
<feature type="region of interest" description="Disordered" evidence="1">
    <location>
        <begin position="84"/>
        <end position="103"/>
    </location>
</feature>
<comment type="caution">
    <text evidence="2">The sequence shown here is derived from an EMBL/GenBank/DDBJ whole genome shotgun (WGS) entry which is preliminary data.</text>
</comment>
<dbReference type="Proteomes" id="UP000054805">
    <property type="component" value="Unassembled WGS sequence"/>
</dbReference>
<sequence length="175" mass="19126">MFAERYSPIELTLDARPKGQESPIGSYPGIRICRRIMLLGRKVNCGDLPLRFQFFLGLQADVANQLFSTDAAHAAVIQAPAENERVQPTPLLEEGTADSSDASSDFDRLVEANVADTDSQLLLDTDAAVNPTPLIREDLFGSLLLKPELQPVYVCLLSASGDPTNSDRTQLPPHY</sequence>
<gene>
    <name evidence="2" type="ORF">T4A_345</name>
    <name evidence="3" type="ORF">T4B_1287</name>
    <name evidence="4" type="ORF">T4C_11586</name>
</gene>
<dbReference type="AlphaFoldDB" id="A0A0V1EWM4"/>
<reference evidence="5 6" key="1">
    <citation type="submission" date="2015-01" db="EMBL/GenBank/DDBJ databases">
        <title>Evolution of Trichinella species and genotypes.</title>
        <authorList>
            <person name="Korhonen P.K."/>
            <person name="Edoardo P."/>
            <person name="Giuseppe L.R."/>
            <person name="Gasser R.B."/>
        </authorList>
    </citation>
    <scope>NUCLEOTIDE SEQUENCE [LARGE SCALE GENOMIC DNA]</scope>
    <source>
        <strain evidence="2">ISS13</strain>
        <strain evidence="4">ISS176</strain>
        <strain evidence="3">ISS588</strain>
    </source>
</reference>
<evidence type="ECO:0000313" key="2">
    <source>
        <dbReference type="EMBL" id="KRY78158.1"/>
    </source>
</evidence>
<name>A0A0V1EWM4_TRIPS</name>
<proteinExistence type="predicted"/>
<evidence type="ECO:0000313" key="6">
    <source>
        <dbReference type="Proteomes" id="UP000054805"/>
    </source>
</evidence>
<evidence type="ECO:0000313" key="5">
    <source>
        <dbReference type="Proteomes" id="UP000054632"/>
    </source>
</evidence>
<dbReference type="EMBL" id="JYDS01000394">
    <property type="protein sequence ID" value="KRZ08569.1"/>
    <property type="molecule type" value="Genomic_DNA"/>
</dbReference>
<dbReference type="Proteomes" id="UP000054632">
    <property type="component" value="Unassembled WGS sequence"/>
</dbReference>
<evidence type="ECO:0000256" key="1">
    <source>
        <dbReference type="SAM" id="MobiDB-lite"/>
    </source>
</evidence>
<evidence type="ECO:0000313" key="4">
    <source>
        <dbReference type="EMBL" id="KRZ41525.1"/>
    </source>
</evidence>
<keyword evidence="6" id="KW-1185">Reference proteome</keyword>
<organism evidence="2 5">
    <name type="scientific">Trichinella pseudospiralis</name>
    <name type="common">Parasitic roundworm</name>
    <dbReference type="NCBI Taxonomy" id="6337"/>
    <lineage>
        <taxon>Eukaryota</taxon>
        <taxon>Metazoa</taxon>
        <taxon>Ecdysozoa</taxon>
        <taxon>Nematoda</taxon>
        <taxon>Enoplea</taxon>
        <taxon>Dorylaimia</taxon>
        <taxon>Trichinellida</taxon>
        <taxon>Trichinellidae</taxon>
        <taxon>Trichinella</taxon>
    </lineage>
</organism>
<dbReference type="Proteomes" id="UP000054826">
    <property type="component" value="Unassembled WGS sequence"/>
</dbReference>